<keyword evidence="3" id="KW-1185">Reference proteome</keyword>
<dbReference type="AlphaFoldDB" id="B2AQ92"/>
<evidence type="ECO:0000313" key="3">
    <source>
        <dbReference type="Proteomes" id="UP000001197"/>
    </source>
</evidence>
<dbReference type="HOGENOM" id="CLU_3433183_0_0_1"/>
<evidence type="ECO:0000313" key="1">
    <source>
        <dbReference type="EMBL" id="CAP67031.1"/>
    </source>
</evidence>
<evidence type="ECO:0000313" key="2">
    <source>
        <dbReference type="EMBL" id="CDP28774.1"/>
    </source>
</evidence>
<name>B2AQ92_PODAN</name>
<reference evidence="3" key="3">
    <citation type="journal article" date="2014" name="Genetics">
        <title>Maintaining two mating types: Structure of the mating type locus and its role in heterokaryosis in Podospora anserina.</title>
        <authorList>
            <person name="Grognet P."/>
            <person name="Bidard F."/>
            <person name="Kuchly C."/>
            <person name="Tong L.C.H."/>
            <person name="Coppin E."/>
            <person name="Benkhali J.A."/>
            <person name="Couloux A."/>
            <person name="Wincker P."/>
            <person name="Debuchy R."/>
            <person name="Silar P."/>
        </authorList>
    </citation>
    <scope>GENOME REANNOTATION</scope>
    <source>
        <strain evidence="3">S / ATCC MYA-4624 / DSM 980 / FGSC 10383</strain>
    </source>
</reference>
<protein>
    <submittedName>
        <fullName evidence="1">Podospora anserina S mat+ genomic DNA chromosome 4, supercontig 4</fullName>
    </submittedName>
</protein>
<gene>
    <name evidence="1" type="ORF">PODANS_4_4940</name>
</gene>
<dbReference type="KEGG" id="pan:PODANSg3393"/>
<sequence length="16" mass="1956">MERTPTRTSFIWEQAC</sequence>
<reference evidence="2" key="4">
    <citation type="submission" date="2015-04" db="EMBL/GenBank/DDBJ databases">
        <title>Maintaining two mating types: Structure of the mating type locus and its role in heterokaryosis in Podospora anserina.</title>
        <authorList>
            <person name="Grognet P."/>
            <person name="Bidard F."/>
            <person name="Kuchly C."/>
            <person name="Chan Ho Tong L."/>
            <person name="Coppin E."/>
            <person name="Ait Benkhali J."/>
            <person name="Couloux A."/>
            <person name="Wincker P."/>
            <person name="Debuchy R."/>
            <person name="Silar P."/>
        </authorList>
    </citation>
    <scope>NUCLEOTIDE SEQUENCE</scope>
</reference>
<dbReference type="Proteomes" id="UP000001197">
    <property type="component" value="Chromosome 4"/>
</dbReference>
<dbReference type="EMBL" id="CU633895">
    <property type="protein sequence ID" value="CAP67031.1"/>
    <property type="molecule type" value="Genomic_DNA"/>
</dbReference>
<reference evidence="1" key="2">
    <citation type="submission" date="2008-07" db="EMBL/GenBank/DDBJ databases">
        <authorList>
            <person name="Genoscope - CEA"/>
        </authorList>
    </citation>
    <scope>NUCLEOTIDE SEQUENCE</scope>
    <source>
        <strain evidence="1">S mat+</strain>
    </source>
</reference>
<reference evidence="1 3" key="1">
    <citation type="journal article" date="2008" name="Genome Biol.">
        <title>The genome sequence of the model ascomycete fungus Podospora anserina.</title>
        <authorList>
            <person name="Espagne E."/>
            <person name="Lespinet O."/>
            <person name="Malagnac F."/>
            <person name="Da Silva C."/>
            <person name="Jaillon O."/>
            <person name="Porcel B.M."/>
            <person name="Couloux A."/>
            <person name="Aury J.-M."/>
            <person name="Segurens B."/>
            <person name="Poulain J."/>
            <person name="Anthouard V."/>
            <person name="Grossetete S."/>
            <person name="Khalili H."/>
            <person name="Coppin E."/>
            <person name="Dequard-Chablat M."/>
            <person name="Picard M."/>
            <person name="Contamine V."/>
            <person name="Arnaise S."/>
            <person name="Bourdais A."/>
            <person name="Berteaux-Lecellier V."/>
            <person name="Gautheret D."/>
            <person name="de Vries R.P."/>
            <person name="Battaglia E."/>
            <person name="Coutinho P.M."/>
            <person name="Danchin E.G.J."/>
            <person name="Henrissat B."/>
            <person name="El Khoury R."/>
            <person name="Sainsard-Chanet A."/>
            <person name="Boivin A."/>
            <person name="Pinan-Lucarre B."/>
            <person name="Sellem C.H."/>
            <person name="Debuchy R."/>
            <person name="Wincker P."/>
            <person name="Weissenbach J."/>
            <person name="Silar P."/>
        </authorList>
    </citation>
    <scope>NUCLEOTIDE SEQUENCE [LARGE SCALE GENOMIC DNA]</scope>
    <source>
        <strain evidence="3">S / ATCC MYA-4624 / DSM 980 / FGSC 10383</strain>
        <strain evidence="1">S mat+</strain>
    </source>
</reference>
<accession>B2AQ92</accession>
<proteinExistence type="predicted"/>
<dbReference type="EMBL" id="FO904939">
    <property type="protein sequence ID" value="CDP28774.1"/>
    <property type="molecule type" value="Genomic_DNA"/>
</dbReference>
<organism evidence="1">
    <name type="scientific">Podospora anserina (strain S / ATCC MYA-4624 / DSM 980 / FGSC 10383)</name>
    <name type="common">Pleurage anserina</name>
    <dbReference type="NCBI Taxonomy" id="515849"/>
    <lineage>
        <taxon>Eukaryota</taxon>
        <taxon>Fungi</taxon>
        <taxon>Dikarya</taxon>
        <taxon>Ascomycota</taxon>
        <taxon>Pezizomycotina</taxon>
        <taxon>Sordariomycetes</taxon>
        <taxon>Sordariomycetidae</taxon>
        <taxon>Sordariales</taxon>
        <taxon>Podosporaceae</taxon>
        <taxon>Podospora</taxon>
        <taxon>Podospora anserina</taxon>
    </lineage>
</organism>